<dbReference type="Proteomes" id="UP000625711">
    <property type="component" value="Unassembled WGS sequence"/>
</dbReference>
<keyword evidence="6" id="KW-1185">Reference proteome</keyword>
<feature type="binding site" evidence="3">
    <location>
        <position position="205"/>
    </location>
    <ligand>
        <name>Zn(2+)</name>
        <dbReference type="ChEBI" id="CHEBI:29105"/>
        <label>2</label>
    </ligand>
</feature>
<dbReference type="CDD" id="cd16012">
    <property type="entry name" value="ALP"/>
    <property type="match status" value="2"/>
</dbReference>
<dbReference type="SUPFAM" id="SSF53649">
    <property type="entry name" value="Alkaline phosphatase-like"/>
    <property type="match status" value="2"/>
</dbReference>
<dbReference type="PANTHER" id="PTHR11596">
    <property type="entry name" value="ALKALINE PHOSPHATASE"/>
    <property type="match status" value="1"/>
</dbReference>
<dbReference type="SMART" id="SM00098">
    <property type="entry name" value="alkPPc"/>
    <property type="match status" value="2"/>
</dbReference>
<dbReference type="EMBL" id="JAACXV010006088">
    <property type="protein sequence ID" value="KAF7276540.1"/>
    <property type="molecule type" value="Genomic_DNA"/>
</dbReference>
<evidence type="ECO:0000256" key="3">
    <source>
        <dbReference type="PIRSR" id="PIRSR601952-2"/>
    </source>
</evidence>
<feature type="non-terminal residue" evidence="5">
    <location>
        <position position="1"/>
    </location>
</feature>
<organism evidence="5 6">
    <name type="scientific">Rhynchophorus ferrugineus</name>
    <name type="common">Red palm weevil</name>
    <name type="synonym">Curculio ferrugineus</name>
    <dbReference type="NCBI Taxonomy" id="354439"/>
    <lineage>
        <taxon>Eukaryota</taxon>
        <taxon>Metazoa</taxon>
        <taxon>Ecdysozoa</taxon>
        <taxon>Arthropoda</taxon>
        <taxon>Hexapoda</taxon>
        <taxon>Insecta</taxon>
        <taxon>Pterygota</taxon>
        <taxon>Neoptera</taxon>
        <taxon>Endopterygota</taxon>
        <taxon>Coleoptera</taxon>
        <taxon>Polyphaga</taxon>
        <taxon>Cucujiformia</taxon>
        <taxon>Curculionidae</taxon>
        <taxon>Dryophthorinae</taxon>
        <taxon>Rhynchophorus</taxon>
    </lineage>
</organism>
<dbReference type="Pfam" id="PF00245">
    <property type="entry name" value="Alk_phosphatase"/>
    <property type="match status" value="2"/>
</dbReference>
<feature type="binding site" evidence="3">
    <location>
        <position position="371"/>
    </location>
    <ligand>
        <name>Zn(2+)</name>
        <dbReference type="ChEBI" id="CHEBI:29105"/>
        <label>2</label>
    </ligand>
</feature>
<evidence type="ECO:0000313" key="6">
    <source>
        <dbReference type="Proteomes" id="UP000625711"/>
    </source>
</evidence>
<evidence type="ECO:0000313" key="5">
    <source>
        <dbReference type="EMBL" id="KAF7276540.1"/>
    </source>
</evidence>
<evidence type="ECO:0000256" key="2">
    <source>
        <dbReference type="ARBA" id="ARBA00022553"/>
    </source>
</evidence>
<keyword evidence="3" id="KW-0460">Magnesium</keyword>
<comment type="cofactor">
    <cofactor evidence="3">
        <name>Zn(2+)</name>
        <dbReference type="ChEBI" id="CHEBI:29105"/>
    </cofactor>
    <text evidence="3">Binds 2 Zn(2+) ions.</text>
</comment>
<evidence type="ECO:0000256" key="4">
    <source>
        <dbReference type="RuleBase" id="RU003946"/>
    </source>
</evidence>
<evidence type="ECO:0000256" key="1">
    <source>
        <dbReference type="ARBA" id="ARBA00012647"/>
    </source>
</evidence>
<dbReference type="PANTHER" id="PTHR11596:SF5">
    <property type="entry name" value="ALKALINE PHOSPHATASE"/>
    <property type="match status" value="1"/>
</dbReference>
<dbReference type="InterPro" id="IPR017850">
    <property type="entry name" value="Alkaline_phosphatase_core_sf"/>
</dbReference>
<comment type="cofactor">
    <cofactor evidence="3">
        <name>Mg(2+)</name>
        <dbReference type="ChEBI" id="CHEBI:18420"/>
    </cofactor>
    <text evidence="3">Binds 1 Mg(2+) ion.</text>
</comment>
<keyword evidence="3" id="KW-0862">Zinc</keyword>
<name>A0A834ME58_RHYFE</name>
<comment type="caution">
    <text evidence="5">The sequence shown here is derived from an EMBL/GenBank/DDBJ whole genome shotgun (WGS) entry which is preliminary data.</text>
</comment>
<feature type="binding site" evidence="3">
    <location>
        <position position="196"/>
    </location>
    <ligand>
        <name>Mg(2+)</name>
        <dbReference type="ChEBI" id="CHEBI:18420"/>
    </ligand>
</feature>
<dbReference type="EC" id="3.1.3.1" evidence="1"/>
<feature type="non-terminal residue" evidence="5">
    <location>
        <position position="759"/>
    </location>
</feature>
<dbReference type="PRINTS" id="PR00113">
    <property type="entry name" value="ALKPHPHTASE"/>
</dbReference>
<protein>
    <recommendedName>
        <fullName evidence="1">alkaline phosphatase</fullName>
        <ecNumber evidence="1">3.1.3.1</ecNumber>
    </recommendedName>
</protein>
<feature type="binding site" evidence="3">
    <location>
        <position position="52"/>
    </location>
    <ligand>
        <name>Mg(2+)</name>
        <dbReference type="ChEBI" id="CHEBI:18420"/>
    </ligand>
</feature>
<sequence>TVATKPNDDGTSTCDTAAENKDKKAVDSLLELAKAQGMGTGLVTTTRITHATPATTYAHVCHRDAENDIAAQLVPGGKGTGYAAFNTKLKDGVDVILGGGLRHFKPTAEGGKRADGRDLVKELQTQGYTFVANGTDFKNYKVDKDSKLVGLFANSHLNYDLDRIKKKIDEPSLAEMTTKAIDVLQAKNKSYFLMVEGGRIDHALHDTNAKRALQDTVAFDEAIKAAIEKVKMTDPELKNTLIVVTADHDHTMVLNGYTQISGKYEQGKNASVLGLVKHYTNGEYSTDVNGNKYPIIGFGNGKKRAENDRIEARVTQLTESDNCNPVAGPAGNYTDSRGTDISKDGWCTGSAADDFQQEAVVQTGFADNESHGGTDVFLGATGAGSENFHGNIENIEVFKLIHQLAIKSSALMLALMMGSSVANAAGEAKNIIFFLGDGMGPTVVTASRIYGYGEDGKLTMDTLKRTVRIKTYSEDGQTTDSAPSMAAYMTGKKTRNEVIGMTPGTVAVRPGSIVMDGNSLSGADNKCPTPGSSTEAGTPAETILELAKANGKAVGAITTTEITHATPAATYSHICHRGAQYHIARQLVPGGEGFNSKLLDGVNVIMGGGRNHFTPYNATNNSRGRPDGRNLLNELRNKGYTVGANKTDMNNAPNNKKYIGVYSDTSQLEFDLDREKTAPYQPSLAEMTSKAIDMLQAQGGDKGYFLMVEGGRIDHALHATNAKRALQDTIAFDNAIKTALSKVDLKDTLIVVTADHDHV</sequence>
<proteinExistence type="inferred from homology"/>
<feature type="binding site" evidence="3">
    <location>
        <position position="247"/>
    </location>
    <ligand>
        <name>Zn(2+)</name>
        <dbReference type="ChEBI" id="CHEBI:29105"/>
        <label>2</label>
    </ligand>
</feature>
<gene>
    <name evidence="5" type="ORF">GWI33_010102</name>
</gene>
<dbReference type="GO" id="GO:0046872">
    <property type="term" value="F:metal ion binding"/>
    <property type="evidence" value="ECO:0007669"/>
    <property type="project" value="UniProtKB-KW"/>
</dbReference>
<keyword evidence="3" id="KW-0479">Metal-binding</keyword>
<feature type="binding site" evidence="3">
    <location>
        <position position="50"/>
    </location>
    <ligand>
        <name>Mg(2+)</name>
        <dbReference type="ChEBI" id="CHEBI:18420"/>
    </ligand>
</feature>
<reference evidence="5" key="1">
    <citation type="submission" date="2020-08" db="EMBL/GenBank/DDBJ databases">
        <title>Genome sequencing and assembly of the red palm weevil Rhynchophorus ferrugineus.</title>
        <authorList>
            <person name="Dias G.B."/>
            <person name="Bergman C.M."/>
            <person name="Manee M."/>
        </authorList>
    </citation>
    <scope>NUCLEOTIDE SEQUENCE</scope>
    <source>
        <strain evidence="5">AA-2017</strain>
        <tissue evidence="5">Whole larva</tissue>
    </source>
</reference>
<dbReference type="OrthoDB" id="6282884at2759"/>
<feature type="binding site" evidence="3">
    <location>
        <position position="248"/>
    </location>
    <ligand>
        <name>Zn(2+)</name>
        <dbReference type="ChEBI" id="CHEBI:29105"/>
        <label>2</label>
    </ligand>
</feature>
<dbReference type="InterPro" id="IPR001952">
    <property type="entry name" value="Alkaline_phosphatase"/>
</dbReference>
<dbReference type="Gene3D" id="3.40.720.10">
    <property type="entry name" value="Alkaline Phosphatase, subunit A"/>
    <property type="match status" value="2"/>
</dbReference>
<dbReference type="AlphaFoldDB" id="A0A834ME58"/>
<comment type="similarity">
    <text evidence="4">Belongs to the alkaline phosphatase family.</text>
</comment>
<keyword evidence="2" id="KW-0597">Phosphoprotein</keyword>
<feature type="binding site" evidence="3">
    <location>
        <position position="201"/>
    </location>
    <ligand>
        <name>Zn(2+)</name>
        <dbReference type="ChEBI" id="CHEBI:29105"/>
        <label>2</label>
    </ligand>
</feature>
<dbReference type="GO" id="GO:0004035">
    <property type="term" value="F:alkaline phosphatase activity"/>
    <property type="evidence" value="ECO:0007669"/>
    <property type="project" value="UniProtKB-EC"/>
</dbReference>
<accession>A0A834ME58</accession>